<dbReference type="InterPro" id="IPR003439">
    <property type="entry name" value="ABC_transporter-like_ATP-bd"/>
</dbReference>
<dbReference type="AlphaFoldDB" id="A0A417YVL3"/>
<comment type="caution">
    <text evidence="5">The sequence shown here is derived from an EMBL/GenBank/DDBJ whole genome shotgun (WGS) entry which is preliminary data.</text>
</comment>
<keyword evidence="1" id="KW-0813">Transport</keyword>
<dbReference type="PANTHER" id="PTHR42939:SF1">
    <property type="entry name" value="ABC TRANSPORTER ATP-BINDING PROTEIN ALBC-RELATED"/>
    <property type="match status" value="1"/>
</dbReference>
<dbReference type="CDD" id="cd03230">
    <property type="entry name" value="ABC_DR_subfamily_A"/>
    <property type="match status" value="1"/>
</dbReference>
<gene>
    <name evidence="5" type="ORF">D1B31_06750</name>
</gene>
<accession>A0A417YVL3</accession>
<keyword evidence="6" id="KW-1185">Reference proteome</keyword>
<dbReference type="Proteomes" id="UP000284416">
    <property type="component" value="Unassembled WGS sequence"/>
</dbReference>
<dbReference type="Gene3D" id="3.40.50.300">
    <property type="entry name" value="P-loop containing nucleotide triphosphate hydrolases"/>
    <property type="match status" value="1"/>
</dbReference>
<dbReference type="GO" id="GO:0016887">
    <property type="term" value="F:ATP hydrolysis activity"/>
    <property type="evidence" value="ECO:0007669"/>
    <property type="project" value="InterPro"/>
</dbReference>
<evidence type="ECO:0000313" key="6">
    <source>
        <dbReference type="Proteomes" id="UP000284416"/>
    </source>
</evidence>
<feature type="domain" description="ABC transporter" evidence="4">
    <location>
        <begin position="2"/>
        <end position="223"/>
    </location>
</feature>
<dbReference type="OrthoDB" id="9804819at2"/>
<dbReference type="SMART" id="SM00382">
    <property type="entry name" value="AAA"/>
    <property type="match status" value="1"/>
</dbReference>
<proteinExistence type="predicted"/>
<evidence type="ECO:0000256" key="2">
    <source>
        <dbReference type="ARBA" id="ARBA00022741"/>
    </source>
</evidence>
<keyword evidence="3 5" id="KW-0067">ATP-binding</keyword>
<dbReference type="PANTHER" id="PTHR42939">
    <property type="entry name" value="ABC TRANSPORTER ATP-BINDING PROTEIN ALBC-RELATED"/>
    <property type="match status" value="1"/>
</dbReference>
<dbReference type="Pfam" id="PF00005">
    <property type="entry name" value="ABC_tran"/>
    <property type="match status" value="1"/>
</dbReference>
<dbReference type="SUPFAM" id="SSF52540">
    <property type="entry name" value="P-loop containing nucleoside triphosphate hydrolases"/>
    <property type="match status" value="1"/>
</dbReference>
<protein>
    <submittedName>
        <fullName evidence="5">ABC transporter ATP-binding protein</fullName>
    </submittedName>
</protein>
<evidence type="ECO:0000256" key="1">
    <source>
        <dbReference type="ARBA" id="ARBA00022448"/>
    </source>
</evidence>
<reference evidence="5 6" key="1">
    <citation type="journal article" date="2017" name="Int. J. Syst. Evol. Microbiol.">
        <title>Bacillus notoginsengisoli sp. nov., a novel bacterium isolated from the rhizosphere of Panax notoginseng.</title>
        <authorList>
            <person name="Zhang M.Y."/>
            <person name="Cheng J."/>
            <person name="Cai Y."/>
            <person name="Zhang T.Y."/>
            <person name="Wu Y.Y."/>
            <person name="Manikprabhu D."/>
            <person name="Li W.J."/>
            <person name="Zhang Y.X."/>
        </authorList>
    </citation>
    <scope>NUCLEOTIDE SEQUENCE [LARGE SCALE GENOMIC DNA]</scope>
    <source>
        <strain evidence="5 6">JCM 30743</strain>
    </source>
</reference>
<dbReference type="EMBL" id="QWEG01000004">
    <property type="protein sequence ID" value="RHW41422.1"/>
    <property type="molecule type" value="Genomic_DNA"/>
</dbReference>
<dbReference type="GO" id="GO:0005524">
    <property type="term" value="F:ATP binding"/>
    <property type="evidence" value="ECO:0007669"/>
    <property type="project" value="UniProtKB-KW"/>
</dbReference>
<dbReference type="InterPro" id="IPR051782">
    <property type="entry name" value="ABC_Transporter_VariousFunc"/>
</dbReference>
<evidence type="ECO:0000313" key="5">
    <source>
        <dbReference type="EMBL" id="RHW41422.1"/>
    </source>
</evidence>
<evidence type="ECO:0000256" key="3">
    <source>
        <dbReference type="ARBA" id="ARBA00022840"/>
    </source>
</evidence>
<dbReference type="InterPro" id="IPR003593">
    <property type="entry name" value="AAA+_ATPase"/>
</dbReference>
<name>A0A417YVL3_9BACI</name>
<dbReference type="PROSITE" id="PS00211">
    <property type="entry name" value="ABC_TRANSPORTER_1"/>
    <property type="match status" value="1"/>
</dbReference>
<sequence>MISIENLSQSFGKKTVLKNIHLNINRNEVCALVGRNGAGKSTLLNSMLGQLPVSEGRVLINGKEVTQKNKEWKKSVSYLPEKFLLYPSLTGAENMAFFSEAISGKTDESRMEEMLRSVSLWDDRDKQVKNYSKGMLQRLGLAITLYPDADLLILDEPTSGIDPIGRKEILEVIKSLTGKTIFLSSHHIDEIRQVCTHVAYLEDGIMEKYLVDEFLEKKKLGGMEE</sequence>
<dbReference type="InterPro" id="IPR017871">
    <property type="entry name" value="ABC_transporter-like_CS"/>
</dbReference>
<evidence type="ECO:0000259" key="4">
    <source>
        <dbReference type="PROSITE" id="PS50893"/>
    </source>
</evidence>
<dbReference type="InterPro" id="IPR027417">
    <property type="entry name" value="P-loop_NTPase"/>
</dbReference>
<keyword evidence="2" id="KW-0547">Nucleotide-binding</keyword>
<organism evidence="5 6">
    <name type="scientific">Neobacillus notoginsengisoli</name>
    <dbReference type="NCBI Taxonomy" id="1578198"/>
    <lineage>
        <taxon>Bacteria</taxon>
        <taxon>Bacillati</taxon>
        <taxon>Bacillota</taxon>
        <taxon>Bacilli</taxon>
        <taxon>Bacillales</taxon>
        <taxon>Bacillaceae</taxon>
        <taxon>Neobacillus</taxon>
    </lineage>
</organism>
<dbReference type="RefSeq" id="WP_118920006.1">
    <property type="nucleotide sequence ID" value="NZ_QWEG01000004.1"/>
</dbReference>
<dbReference type="PROSITE" id="PS50893">
    <property type="entry name" value="ABC_TRANSPORTER_2"/>
    <property type="match status" value="1"/>
</dbReference>